<dbReference type="InterPro" id="IPR029044">
    <property type="entry name" value="Nucleotide-diphossugar_trans"/>
</dbReference>
<dbReference type="PANTHER" id="PTHR19136">
    <property type="entry name" value="MOLYBDENUM COFACTOR GUANYLYLTRANSFERASE"/>
    <property type="match status" value="1"/>
</dbReference>
<dbReference type="SUPFAM" id="SSF53448">
    <property type="entry name" value="Nucleotide-diphospho-sugar transferases"/>
    <property type="match status" value="1"/>
</dbReference>
<dbReference type="STRING" id="178339.BH719_07710"/>
<dbReference type="GO" id="GO:0016779">
    <property type="term" value="F:nucleotidyltransferase activity"/>
    <property type="evidence" value="ECO:0007669"/>
    <property type="project" value="UniProtKB-ARBA"/>
</dbReference>
<name>A0A1D8B3M7_9ACTO</name>
<feature type="domain" description="MobA-like NTP transferase" evidence="2">
    <location>
        <begin position="17"/>
        <end position="167"/>
    </location>
</feature>
<protein>
    <submittedName>
        <fullName evidence="3">Molybdopterin-guanine dinucleotide biosynthesis protein MobA</fullName>
    </submittedName>
</protein>
<sequence>MSSLSRRGGEDVGTVHALVLAGGTGERLGGASKADLDVGSRLLDVVLAGLAPHVSGAVVVVAPPGVPVPDGVGRAMEEPPGGGPLAGIGAGLDFLTGRAGAAGDDRVVVCSVDSPGAGALADRLSAVVLAPHEAGAAIVGGDPEPYTQYLQAVYRVGPLARALDGARAALGGLHGVGVRRVLGGLVLRRVGAPWSECRDVDTREDLQWWRARLRGGGPV</sequence>
<dbReference type="PANTHER" id="PTHR19136:SF81">
    <property type="entry name" value="MOLYBDENUM COFACTOR GUANYLYLTRANSFERASE"/>
    <property type="match status" value="1"/>
</dbReference>
<dbReference type="Gene3D" id="3.90.550.10">
    <property type="entry name" value="Spore Coat Polysaccharide Biosynthesis Protein SpsA, Chain A"/>
    <property type="match status" value="1"/>
</dbReference>
<reference evidence="3 4" key="1">
    <citation type="submission" date="2016-09" db="EMBL/GenBank/DDBJ databases">
        <title>Complete genome sequence of Actinomyces hongkongensis HKU8.</title>
        <authorList>
            <person name="Gao Y.-X."/>
            <person name="Zhou Y.-Y."/>
            <person name="Xie Y."/>
            <person name="Wang M."/>
            <person name="Wang S.-J."/>
            <person name="Shen S.-G."/>
        </authorList>
    </citation>
    <scope>NUCLEOTIDE SEQUENCE [LARGE SCALE GENOMIC DNA]</scope>
    <source>
        <strain evidence="3 4">HKU8</strain>
    </source>
</reference>
<keyword evidence="1" id="KW-0808">Transferase</keyword>
<organism evidence="3 4">
    <name type="scientific">Pauljensenia hongkongensis</name>
    <dbReference type="NCBI Taxonomy" id="178339"/>
    <lineage>
        <taxon>Bacteria</taxon>
        <taxon>Bacillati</taxon>
        <taxon>Actinomycetota</taxon>
        <taxon>Actinomycetes</taxon>
        <taxon>Actinomycetales</taxon>
        <taxon>Actinomycetaceae</taxon>
        <taxon>Pauljensenia</taxon>
    </lineage>
</organism>
<dbReference type="Proteomes" id="UP000095214">
    <property type="component" value="Chromosome"/>
</dbReference>
<keyword evidence="4" id="KW-1185">Reference proteome</keyword>
<evidence type="ECO:0000313" key="3">
    <source>
        <dbReference type="EMBL" id="AOS47740.1"/>
    </source>
</evidence>
<gene>
    <name evidence="3" type="ORF">BH719_07710</name>
</gene>
<dbReference type="Pfam" id="PF12804">
    <property type="entry name" value="NTP_transf_3"/>
    <property type="match status" value="1"/>
</dbReference>
<evidence type="ECO:0000313" key="4">
    <source>
        <dbReference type="Proteomes" id="UP000095214"/>
    </source>
</evidence>
<evidence type="ECO:0000256" key="1">
    <source>
        <dbReference type="ARBA" id="ARBA00022679"/>
    </source>
</evidence>
<proteinExistence type="predicted"/>
<dbReference type="InterPro" id="IPR025877">
    <property type="entry name" value="MobA-like_NTP_Trfase"/>
</dbReference>
<dbReference type="EMBL" id="CP017298">
    <property type="protein sequence ID" value="AOS47740.1"/>
    <property type="molecule type" value="Genomic_DNA"/>
</dbReference>
<dbReference type="KEGG" id="phon:BH719_07710"/>
<evidence type="ECO:0000259" key="2">
    <source>
        <dbReference type="Pfam" id="PF12804"/>
    </source>
</evidence>
<accession>A0A1D8B3M7</accession>
<dbReference type="AlphaFoldDB" id="A0A1D8B3M7"/>